<name>A0ACC2RWD1_9FUNG</name>
<proteinExistence type="predicted"/>
<dbReference type="Proteomes" id="UP001165960">
    <property type="component" value="Unassembled WGS sequence"/>
</dbReference>
<keyword evidence="1" id="KW-0012">Acyltransferase</keyword>
<accession>A0ACC2RWD1</accession>
<dbReference type="EMBL" id="QTSX02006447">
    <property type="protein sequence ID" value="KAJ9054423.1"/>
    <property type="molecule type" value="Genomic_DNA"/>
</dbReference>
<comment type="caution">
    <text evidence="1">The sequence shown here is derived from an EMBL/GenBank/DDBJ whole genome shotgun (WGS) entry which is preliminary data.</text>
</comment>
<evidence type="ECO:0000313" key="2">
    <source>
        <dbReference type="Proteomes" id="UP001165960"/>
    </source>
</evidence>
<keyword evidence="2" id="KW-1185">Reference proteome</keyword>
<protein>
    <submittedName>
        <fullName evidence="1">Lysophosphatidic acid:oleoyl-CoA acyltransferase 1</fullName>
    </submittedName>
</protein>
<organism evidence="1 2">
    <name type="scientific">Entomophthora muscae</name>
    <dbReference type="NCBI Taxonomy" id="34485"/>
    <lineage>
        <taxon>Eukaryota</taxon>
        <taxon>Fungi</taxon>
        <taxon>Fungi incertae sedis</taxon>
        <taxon>Zoopagomycota</taxon>
        <taxon>Entomophthoromycotina</taxon>
        <taxon>Entomophthoromycetes</taxon>
        <taxon>Entomophthorales</taxon>
        <taxon>Entomophthoraceae</taxon>
        <taxon>Entomophthora</taxon>
    </lineage>
</organism>
<reference evidence="1" key="1">
    <citation type="submission" date="2022-04" db="EMBL/GenBank/DDBJ databases">
        <title>Genome of the entomopathogenic fungus Entomophthora muscae.</title>
        <authorList>
            <person name="Elya C."/>
            <person name="Lovett B.R."/>
            <person name="Lee E."/>
            <person name="Macias A.M."/>
            <person name="Hajek A.E."/>
            <person name="De Bivort B.L."/>
            <person name="Kasson M.T."/>
            <person name="De Fine Licht H.H."/>
            <person name="Stajich J.E."/>
        </authorList>
    </citation>
    <scope>NUCLEOTIDE SEQUENCE</scope>
    <source>
        <strain evidence="1">Berkeley</strain>
    </source>
</reference>
<keyword evidence="1" id="KW-0808">Transferase</keyword>
<sequence length="322" mass="35648">MEKYSKWRDPGTGIAPFLPIVPPKIDKRGSFTVYLFIKRFILGPLLAILRTPLLLVTGLIAFAVYGLGIVTPGSFIEGWLLAGVLRLGLFIAGFYWIPMKPGSLKRGLQSSSSSSPRDGDVIFCNSSSYIDIFILQIKFNPIFTMVHPETGKVREASIACLLKSYASVSPSDEEAFQEHTLASFSKICAKEKRGPVVVFFEGTPTNGRGLLSPVAGLFERFSSSFFLVHIRYPSVHFSPTFPVGSMFWHILGICSQINNSAVLRIVSSPEVQCNLKPNEPMANQMVSLFARMSGLRSMSLNIKDKCSFVEYYYSNSSPKKAQ</sequence>
<gene>
    <name evidence="1" type="primary">vps66_1</name>
    <name evidence="1" type="ORF">DSO57_1014862</name>
</gene>
<evidence type="ECO:0000313" key="1">
    <source>
        <dbReference type="EMBL" id="KAJ9054423.1"/>
    </source>
</evidence>